<evidence type="ECO:0000259" key="1">
    <source>
        <dbReference type="Pfam" id="PF13568"/>
    </source>
</evidence>
<sequence>MAATYFRHQLHLYRAQIGRVAVAAVLAAVVPFGAYAQKKSLTKASRGRRGQVKSLTSNNLPGYNDRWFHPGFYIAPNFSGYRIQHTQAYIDRRGSGLGVTANAINSPGFSVGFVGDARLMEFLSLRFAPGVSFMTRRVEFKPFGYTPDPNVPDMPSEIQNQEVETTQVDFPILLKFHSQRRRNTRLYMVGGIKPSVNVGNRIKDPENNLLRVNKTDLAIEYGVGLDLFYPLFKFAPELRFSHGLRNIQQQQGQTDVYNTSLQRMSSHTVTLYLNFE</sequence>
<dbReference type="AlphaFoldDB" id="A0A8T9T259"/>
<proteinExistence type="predicted"/>
<dbReference type="RefSeq" id="WP_245096884.1">
    <property type="nucleotide sequence ID" value="NZ_CP095053.1"/>
</dbReference>
<dbReference type="InterPro" id="IPR025665">
    <property type="entry name" value="Beta-barrel_OMP_2"/>
</dbReference>
<dbReference type="Proteomes" id="UP000829925">
    <property type="component" value="Chromosome"/>
</dbReference>
<evidence type="ECO:0000313" key="3">
    <source>
        <dbReference type="Proteomes" id="UP000829925"/>
    </source>
</evidence>
<reference evidence="2 3" key="1">
    <citation type="submission" date="2022-04" db="EMBL/GenBank/DDBJ databases">
        <title>Hymenobacter sp. isolated from the air.</title>
        <authorList>
            <person name="Won M."/>
            <person name="Lee C.-M."/>
            <person name="Woen H.-Y."/>
            <person name="Kwon S.-W."/>
        </authorList>
    </citation>
    <scope>NUCLEOTIDE SEQUENCE [LARGE SCALE GENOMIC DNA]</scope>
    <source>
        <strain evidence="3">5413 J-13</strain>
    </source>
</reference>
<organism evidence="2 3">
    <name type="scientific">Hymenobacter aerilatus</name>
    <dbReference type="NCBI Taxonomy" id="2932251"/>
    <lineage>
        <taxon>Bacteria</taxon>
        <taxon>Pseudomonadati</taxon>
        <taxon>Bacteroidota</taxon>
        <taxon>Cytophagia</taxon>
        <taxon>Cytophagales</taxon>
        <taxon>Hymenobacteraceae</taxon>
        <taxon>Hymenobacter</taxon>
    </lineage>
</organism>
<keyword evidence="3" id="KW-1185">Reference proteome</keyword>
<dbReference type="KEGG" id="haei:MUN82_09225"/>
<feature type="domain" description="Outer membrane protein beta-barrel" evidence="1">
    <location>
        <begin position="71"/>
        <end position="247"/>
    </location>
</feature>
<gene>
    <name evidence="2" type="ORF">MUN82_09225</name>
</gene>
<name>A0A8T9T259_9BACT</name>
<accession>A0A8T9T259</accession>
<evidence type="ECO:0000313" key="2">
    <source>
        <dbReference type="EMBL" id="UOR07264.1"/>
    </source>
</evidence>
<protein>
    <submittedName>
        <fullName evidence="2">PorT family protein</fullName>
    </submittedName>
</protein>
<dbReference type="EMBL" id="CP095053">
    <property type="protein sequence ID" value="UOR07264.1"/>
    <property type="molecule type" value="Genomic_DNA"/>
</dbReference>
<dbReference type="Pfam" id="PF13568">
    <property type="entry name" value="OMP_b-brl_2"/>
    <property type="match status" value="1"/>
</dbReference>